<comment type="caution">
    <text evidence="1">The sequence shown here is derived from an EMBL/GenBank/DDBJ whole genome shotgun (WGS) entry which is preliminary data.</text>
</comment>
<dbReference type="EMBL" id="JACIEF010000002">
    <property type="protein sequence ID" value="MBB4107498.1"/>
    <property type="molecule type" value="Genomic_DNA"/>
</dbReference>
<dbReference type="Proteomes" id="UP000532273">
    <property type="component" value="Unassembled WGS sequence"/>
</dbReference>
<dbReference type="PROSITE" id="PS51257">
    <property type="entry name" value="PROKAR_LIPOPROTEIN"/>
    <property type="match status" value="1"/>
</dbReference>
<organism evidence="1 2">
    <name type="scientific">Pedobacter zeae</name>
    <dbReference type="NCBI Taxonomy" id="1737356"/>
    <lineage>
        <taxon>Bacteria</taxon>
        <taxon>Pseudomonadati</taxon>
        <taxon>Bacteroidota</taxon>
        <taxon>Sphingobacteriia</taxon>
        <taxon>Sphingobacteriales</taxon>
        <taxon>Sphingobacteriaceae</taxon>
        <taxon>Pedobacter</taxon>
    </lineage>
</organism>
<sequence length="214" mass="23640">MNMQISKSFKSGIRIAGFNPKTTVAVLAAVSCFFFSGCASFSDKMIRQQKVKLREENLSLLAGTYQLFPDLAYTKNGGAEMLRYTGKTERFHQYVGKNKMEFDPSANNTVTVKVFGNNRISFVFRKDSTIVDSVTLSAKLQSRGLLLLGNKYVKYRGVPYLFGGTESAKTRIGLANDNGLILNHAYDNSGAILIIMAAGRSSSLAYHFKRISAE</sequence>
<reference evidence="1 2" key="1">
    <citation type="submission" date="2020-08" db="EMBL/GenBank/DDBJ databases">
        <title>Genomic Encyclopedia of Type Strains, Phase IV (KMG-IV): sequencing the most valuable type-strain genomes for metagenomic binning, comparative biology and taxonomic classification.</title>
        <authorList>
            <person name="Goeker M."/>
        </authorList>
    </citation>
    <scope>NUCLEOTIDE SEQUENCE [LARGE SCALE GENOMIC DNA]</scope>
    <source>
        <strain evidence="1 2">DSM 100774</strain>
    </source>
</reference>
<proteinExistence type="predicted"/>
<dbReference type="AlphaFoldDB" id="A0A7W6P569"/>
<protein>
    <submittedName>
        <fullName evidence="1">Uncharacterized protein</fullName>
    </submittedName>
</protein>
<gene>
    <name evidence="1" type="ORF">GGQ60_001479</name>
</gene>
<name>A0A7W6P569_9SPHI</name>
<evidence type="ECO:0000313" key="2">
    <source>
        <dbReference type="Proteomes" id="UP000532273"/>
    </source>
</evidence>
<dbReference type="RefSeq" id="WP_183761600.1">
    <property type="nucleotide sequence ID" value="NZ_BMHZ01000001.1"/>
</dbReference>
<evidence type="ECO:0000313" key="1">
    <source>
        <dbReference type="EMBL" id="MBB4107498.1"/>
    </source>
</evidence>
<accession>A0A7W6P569</accession>